<keyword evidence="2 3" id="KW-0240">DNA-directed RNA polymerase</keyword>
<dbReference type="PANTHER" id="PTHR12709:SF5">
    <property type="entry name" value="DNA-DIRECTED RNA POLYMERASE I SUBUNIT RPA43"/>
    <property type="match status" value="1"/>
</dbReference>
<evidence type="ECO:0000256" key="1">
    <source>
        <dbReference type="ARBA" id="ARBA00023242"/>
    </source>
</evidence>
<gene>
    <name evidence="3" type="ORF">CJ030_MR7G015245</name>
</gene>
<dbReference type="OrthoDB" id="10250504at2759"/>
<evidence type="ECO:0000313" key="4">
    <source>
        <dbReference type="Proteomes" id="UP000516437"/>
    </source>
</evidence>
<accession>A0A6A1UX91</accession>
<protein>
    <recommendedName>
        <fullName evidence="2">DNA-directed RNA polymerase subunit</fullName>
    </recommendedName>
</protein>
<keyword evidence="1 2" id="KW-0539">Nucleus</keyword>
<dbReference type="AlphaFoldDB" id="A0A6A1UX91"/>
<comment type="caution">
    <text evidence="3">The sequence shown here is derived from an EMBL/GenBank/DDBJ whole genome shotgun (WGS) entry which is preliminary data.</text>
</comment>
<sequence>MDQLNLSLPERYEADFQAAGFGYGYRDLTKTDPTSCFLVGAHDGLHLISELQTPVLKAFRIRCTIICVWFNEAFGGVVLAYDVQIQDKVAKILPGLHPYFSVRLKAKLLLFAPKPKMLLEGKVVRLTETSIHVIVLGFSSAVITDEDIREELKYKMKHSKELYASRSHKHHVIKVGTMIRFLVKR</sequence>
<keyword evidence="2" id="KW-0804">Transcription</keyword>
<dbReference type="Proteomes" id="UP000516437">
    <property type="component" value="Chromosome 7"/>
</dbReference>
<dbReference type="GO" id="GO:0006362">
    <property type="term" value="P:transcription elongation by RNA polymerase I"/>
    <property type="evidence" value="ECO:0007669"/>
    <property type="project" value="TreeGrafter"/>
</dbReference>
<comment type="function">
    <text evidence="2">DNA-dependent RNA polymerase which catalyzes the transcription of DNA into RNA using the four ribonucleoside triphosphates as substrates.</text>
</comment>
<dbReference type="PANTHER" id="PTHR12709">
    <property type="entry name" value="DNA-DIRECTED RNA POLYMERASE II, III"/>
    <property type="match status" value="1"/>
</dbReference>
<dbReference type="GO" id="GO:0006352">
    <property type="term" value="P:DNA-templated transcription initiation"/>
    <property type="evidence" value="ECO:0007669"/>
    <property type="project" value="UniProtKB-UniRule"/>
</dbReference>
<dbReference type="GO" id="GO:0005736">
    <property type="term" value="C:RNA polymerase I complex"/>
    <property type="evidence" value="ECO:0007669"/>
    <property type="project" value="TreeGrafter"/>
</dbReference>
<evidence type="ECO:0000313" key="3">
    <source>
        <dbReference type="EMBL" id="KAB1204921.1"/>
    </source>
</evidence>
<keyword evidence="4" id="KW-1185">Reference proteome</keyword>
<organism evidence="3 4">
    <name type="scientific">Morella rubra</name>
    <name type="common">Chinese bayberry</name>
    <dbReference type="NCBI Taxonomy" id="262757"/>
    <lineage>
        <taxon>Eukaryota</taxon>
        <taxon>Viridiplantae</taxon>
        <taxon>Streptophyta</taxon>
        <taxon>Embryophyta</taxon>
        <taxon>Tracheophyta</taxon>
        <taxon>Spermatophyta</taxon>
        <taxon>Magnoliopsida</taxon>
        <taxon>eudicotyledons</taxon>
        <taxon>Gunneridae</taxon>
        <taxon>Pentapetalae</taxon>
        <taxon>rosids</taxon>
        <taxon>fabids</taxon>
        <taxon>Fagales</taxon>
        <taxon>Myricaceae</taxon>
        <taxon>Morella</taxon>
    </lineage>
</organism>
<proteinExistence type="predicted"/>
<dbReference type="InterPro" id="IPR045113">
    <property type="entry name" value="Rpb7-like"/>
</dbReference>
<reference evidence="3 4" key="1">
    <citation type="journal article" date="2019" name="Plant Biotechnol. J.">
        <title>The red bayberry genome and genetic basis of sex determination.</title>
        <authorList>
            <person name="Jia H.M."/>
            <person name="Jia H.J."/>
            <person name="Cai Q.L."/>
            <person name="Wang Y."/>
            <person name="Zhao H.B."/>
            <person name="Yang W.F."/>
            <person name="Wang G.Y."/>
            <person name="Li Y.H."/>
            <person name="Zhan D.L."/>
            <person name="Shen Y.T."/>
            <person name="Niu Q.F."/>
            <person name="Chang L."/>
            <person name="Qiu J."/>
            <person name="Zhao L."/>
            <person name="Xie H.B."/>
            <person name="Fu W.Y."/>
            <person name="Jin J."/>
            <person name="Li X.W."/>
            <person name="Jiao Y."/>
            <person name="Zhou C.C."/>
            <person name="Tu T."/>
            <person name="Chai C.Y."/>
            <person name="Gao J.L."/>
            <person name="Fan L.J."/>
            <person name="van de Weg E."/>
            <person name="Wang J.Y."/>
            <person name="Gao Z.S."/>
        </authorList>
    </citation>
    <scope>NUCLEOTIDE SEQUENCE [LARGE SCALE GENOMIC DNA]</scope>
    <source>
        <tissue evidence="3">Leaves</tissue>
    </source>
</reference>
<comment type="subcellular location">
    <subcellularLocation>
        <location evidence="2">Nucleus</location>
    </subcellularLocation>
</comment>
<dbReference type="EMBL" id="RXIC02000025">
    <property type="protein sequence ID" value="KAB1204921.1"/>
    <property type="molecule type" value="Genomic_DNA"/>
</dbReference>
<name>A0A6A1UX91_9ROSI</name>
<evidence type="ECO:0000256" key="2">
    <source>
        <dbReference type="RuleBase" id="RU369086"/>
    </source>
</evidence>